<dbReference type="AlphaFoldDB" id="E6YJS6"/>
<dbReference type="eggNOG" id="COG1451">
    <property type="taxonomic scope" value="Bacteria"/>
</dbReference>
<dbReference type="Pfam" id="PF01863">
    <property type="entry name" value="YgjP-like"/>
    <property type="match status" value="1"/>
</dbReference>
<name>E6YJS6_9HYPH</name>
<evidence type="ECO:0000313" key="4">
    <source>
        <dbReference type="Proteomes" id="UP000027336"/>
    </source>
</evidence>
<organism evidence="2">
    <name type="scientific">Bartonella rochalimae ATCC BAA-1498</name>
    <dbReference type="NCBI Taxonomy" id="685782"/>
    <lineage>
        <taxon>Bacteria</taxon>
        <taxon>Pseudomonadati</taxon>
        <taxon>Pseudomonadota</taxon>
        <taxon>Alphaproteobacteria</taxon>
        <taxon>Hyphomicrobiales</taxon>
        <taxon>Bartonellaceae</taxon>
        <taxon>Bartonella</taxon>
    </lineage>
</organism>
<keyword evidence="4" id="KW-1185">Reference proteome</keyword>
<protein>
    <recommendedName>
        <fullName evidence="1">YgjP-like metallopeptidase domain-containing protein</fullName>
    </recommendedName>
</protein>
<dbReference type="CDD" id="cd07344">
    <property type="entry name" value="M48_yhfN_like"/>
    <property type="match status" value="1"/>
</dbReference>
<reference evidence="3 4" key="2">
    <citation type="submission" date="2012-04" db="EMBL/GenBank/DDBJ databases">
        <title>The Genome Sequence of Bartonella rochalimae BMGH.</title>
        <authorList>
            <consortium name="The Broad Institute Genome Sequencing Platform"/>
            <consortium name="The Broad Institute Genome Sequencing Center for Infectious Disease"/>
            <person name="Feldgarden M."/>
            <person name="Kirby J."/>
            <person name="Kosoy M."/>
            <person name="Birtles R."/>
            <person name="Probert W.S."/>
            <person name="Chiaraviglio L."/>
            <person name="Walker B."/>
            <person name="Young S.K."/>
            <person name="Zeng Q."/>
            <person name="Gargeya S."/>
            <person name="Fitzgerald M."/>
            <person name="Haas B."/>
            <person name="Abouelleil A."/>
            <person name="Alvarado L."/>
            <person name="Arachchi H.M."/>
            <person name="Berlin A.M."/>
            <person name="Chapman S.B."/>
            <person name="Goldberg J."/>
            <person name="Griggs A."/>
            <person name="Gujja S."/>
            <person name="Hansen M."/>
            <person name="Howarth C."/>
            <person name="Imamovic A."/>
            <person name="Larimer J."/>
            <person name="McCowen C."/>
            <person name="Montmayeur A."/>
            <person name="Murphy C."/>
            <person name="Neiman D."/>
            <person name="Pearson M."/>
            <person name="Priest M."/>
            <person name="Roberts A."/>
            <person name="Saif S."/>
            <person name="Shea T."/>
            <person name="Sisk P."/>
            <person name="Sykes S."/>
            <person name="Wortman J."/>
            <person name="Nusbaum C."/>
            <person name="Birren B."/>
        </authorList>
    </citation>
    <scope>NUCLEOTIDE SEQUENCE [LARGE SCALE GENOMIC DNA]</scope>
    <source>
        <strain evidence="3 4">ATCC BAA-1498</strain>
    </source>
</reference>
<sequence>MAMYEQDFILSNRRIPLWVKERKNARRFTLRVDIARQGIYLTTPLAVERRMIEWFIESHRSWIEKRFAHHGGMINESFHLKEGSRIPILGVLHIILRKEERGVAEIITGNAEQESQIVIYSRLEHLPRHVADVLKKQAKIIIAPLVVHYARKVGRKVKSISYKDTRSRWGSCSTDGRLSFSWRLIMAPKEVVEYVVAHEVAHLVEMNHGKRFWSLCEKLCPERKTYQAWLKKNGHTLQGINFH</sequence>
<dbReference type="EMBL" id="AHPK01000013">
    <property type="protein sequence ID" value="KEC55202.1"/>
    <property type="molecule type" value="Genomic_DNA"/>
</dbReference>
<dbReference type="EMBL" id="FN645455">
    <property type="protein sequence ID" value="CBI77114.1"/>
    <property type="molecule type" value="Genomic_DNA"/>
</dbReference>
<dbReference type="RefSeq" id="WP_035006367.1">
    <property type="nucleotide sequence ID" value="NZ_KL407337.1"/>
</dbReference>
<proteinExistence type="predicted"/>
<dbReference type="PANTHER" id="PTHR30399">
    <property type="entry name" value="UNCHARACTERIZED PROTEIN YGJP"/>
    <property type="match status" value="1"/>
</dbReference>
<evidence type="ECO:0000313" key="2">
    <source>
        <dbReference type="EMBL" id="CBI77114.1"/>
    </source>
</evidence>
<gene>
    <name evidence="2" type="ORF">BARRO_10047</name>
    <name evidence="3" type="ORF">O99_00702</name>
</gene>
<dbReference type="Gene3D" id="3.30.2010.10">
    <property type="entry name" value="Metalloproteases ('zincins'), catalytic domain"/>
    <property type="match status" value="1"/>
</dbReference>
<dbReference type="InterPro" id="IPR002725">
    <property type="entry name" value="YgjP-like_metallopeptidase"/>
</dbReference>
<dbReference type="PATRIC" id="fig|685782.3.peg.719"/>
<dbReference type="PANTHER" id="PTHR30399:SF1">
    <property type="entry name" value="UTP PYROPHOSPHATASE"/>
    <property type="match status" value="1"/>
</dbReference>
<accession>E6YJS6</accession>
<feature type="domain" description="YgjP-like metallopeptidase" evidence="1">
    <location>
        <begin position="29"/>
        <end position="233"/>
    </location>
</feature>
<evidence type="ECO:0000313" key="3">
    <source>
        <dbReference type="EMBL" id="KEC55202.1"/>
    </source>
</evidence>
<evidence type="ECO:0000259" key="1">
    <source>
        <dbReference type="Pfam" id="PF01863"/>
    </source>
</evidence>
<dbReference type="Proteomes" id="UP000027336">
    <property type="component" value="Unassembled WGS sequence"/>
</dbReference>
<dbReference type="OrthoDB" id="9795402at2"/>
<dbReference type="InterPro" id="IPR053136">
    <property type="entry name" value="UTP_pyrophosphatase-like"/>
</dbReference>
<dbReference type="HOGENOM" id="CLU_065947_2_1_5"/>
<reference evidence="2" key="1">
    <citation type="journal article" date="2011" name="PLoS Genet.">
        <title>Parallel evolution of a type IV secretion system in radiating lineages of the host-restricted bacterial pathogen Bartonella.</title>
        <authorList>
            <person name="Engel P."/>
            <person name="Salzburger W."/>
            <person name="Liesch M."/>
            <person name="Chang C.C."/>
            <person name="Maruyama S."/>
            <person name="Lanz C."/>
            <person name="Calteau A."/>
            <person name="Lajus A."/>
            <person name="Medigue C."/>
            <person name="Schuster S.C."/>
            <person name="Dehio C."/>
        </authorList>
    </citation>
    <scope>NUCLEOTIDE SEQUENCE</scope>
    <source>
        <strain evidence="2">ATCC BAA-1498</strain>
    </source>
</reference>